<accession>A0A699HLJ7</accession>
<name>A0A699HLJ7_TANCI</name>
<protein>
    <submittedName>
        <fullName evidence="1">Uncharacterized protein</fullName>
    </submittedName>
</protein>
<sequence length="498" mass="58042">MEDPDITMEEYTQLKSEKARRYGQEFNWETATYGMVRYFEDVDCFKNFEAEFPAIVYKDALTSKPEISPEPMVSHHHIKKVNFDFQISFAESDDEDYTFMYDKNSFSCKLIFDNDLKSDTRNDNDKINIKLPSEDISIKLLDSGINANADTYSYAFDENFETNRMSLISIIKNLYAPFGIPFNPKRFYKDGVYTRGCGGPDMAPRPPRAKRHPWLRFEGRDYIDVDIQDFKDRLGKIYDRYVHRVHVLDFDILTKEMREAMTDRLRIQHPNAQEQVVFTSHAWRALFGICRPLVQELILELFSTFRIAKGVLDLDAAKTIQFQLGGLRHRITWRQFILALGLHTAEEMGSDTPGKVTTTSLFYLRSMDEGVSGERPLLANAVFVRVLGLTMVVHDLTMIDMDELVRLHIYERLGDVETWVAPGLERQQDHRTKDIEIGGGVHRLRNNFGEQRVVVDTMSRDFARFSTWVVGRLRQLLDARDVTYPRYGDSHVPYRRRV</sequence>
<organism evidence="1">
    <name type="scientific">Tanacetum cinerariifolium</name>
    <name type="common">Dalmatian daisy</name>
    <name type="synonym">Chrysanthemum cinerariifolium</name>
    <dbReference type="NCBI Taxonomy" id="118510"/>
    <lineage>
        <taxon>Eukaryota</taxon>
        <taxon>Viridiplantae</taxon>
        <taxon>Streptophyta</taxon>
        <taxon>Embryophyta</taxon>
        <taxon>Tracheophyta</taxon>
        <taxon>Spermatophyta</taxon>
        <taxon>Magnoliopsida</taxon>
        <taxon>eudicotyledons</taxon>
        <taxon>Gunneridae</taxon>
        <taxon>Pentapetalae</taxon>
        <taxon>asterids</taxon>
        <taxon>campanulids</taxon>
        <taxon>Asterales</taxon>
        <taxon>Asteraceae</taxon>
        <taxon>Asteroideae</taxon>
        <taxon>Anthemideae</taxon>
        <taxon>Anthemidinae</taxon>
        <taxon>Tanacetum</taxon>
    </lineage>
</organism>
<reference evidence="1" key="1">
    <citation type="journal article" date="2019" name="Sci. Rep.">
        <title>Draft genome of Tanacetum cinerariifolium, the natural source of mosquito coil.</title>
        <authorList>
            <person name="Yamashiro T."/>
            <person name="Shiraishi A."/>
            <person name="Satake H."/>
            <person name="Nakayama K."/>
        </authorList>
    </citation>
    <scope>NUCLEOTIDE SEQUENCE</scope>
</reference>
<comment type="caution">
    <text evidence="1">The sequence shown here is derived from an EMBL/GenBank/DDBJ whole genome shotgun (WGS) entry which is preliminary data.</text>
</comment>
<proteinExistence type="predicted"/>
<evidence type="ECO:0000313" key="1">
    <source>
        <dbReference type="EMBL" id="GEY38677.1"/>
    </source>
</evidence>
<gene>
    <name evidence="1" type="ORF">Tci_410651</name>
</gene>
<dbReference type="AlphaFoldDB" id="A0A699HLJ7"/>
<dbReference type="EMBL" id="BKCJ010174262">
    <property type="protein sequence ID" value="GEY38677.1"/>
    <property type="molecule type" value="Genomic_DNA"/>
</dbReference>